<dbReference type="RefSeq" id="WP_246966701.1">
    <property type="nucleotide sequence ID" value="NZ_CP095397.1"/>
</dbReference>
<dbReference type="SUPFAM" id="SSF54593">
    <property type="entry name" value="Glyoxalase/Bleomycin resistance protein/Dihydroxybiphenyl dioxygenase"/>
    <property type="match status" value="1"/>
</dbReference>
<name>A0ABD5NY20_9EURY</name>
<dbReference type="InterPro" id="IPR029068">
    <property type="entry name" value="Glyas_Bleomycin-R_OHBP_Dase"/>
</dbReference>
<protein>
    <submittedName>
        <fullName evidence="1">VOC family protein</fullName>
    </submittedName>
</protein>
<sequence>MSGIVFFATEALERVVDFYVDEVGASIWLEQPGCTILQYDNMLVGFCERDDAETEGVITFVYGTRDEVDVAYEALADHAVDEPSENERYRIYNFFAEDPEGRTVECQTFLHETESVCG</sequence>
<dbReference type="Gene3D" id="3.10.180.10">
    <property type="entry name" value="2,3-Dihydroxybiphenyl 1,2-Dioxygenase, domain 1"/>
    <property type="match status" value="1"/>
</dbReference>
<dbReference type="EMBL" id="JBHSDJ010000013">
    <property type="protein sequence ID" value="MFC4246594.1"/>
    <property type="molecule type" value="Genomic_DNA"/>
</dbReference>
<dbReference type="AlphaFoldDB" id="A0ABD5NY20"/>
<proteinExistence type="predicted"/>
<accession>A0ABD5NY20</accession>
<evidence type="ECO:0000313" key="2">
    <source>
        <dbReference type="Proteomes" id="UP001595821"/>
    </source>
</evidence>
<comment type="caution">
    <text evidence="1">The sequence shown here is derived from an EMBL/GenBank/DDBJ whole genome shotgun (WGS) entry which is preliminary data.</text>
</comment>
<organism evidence="1 2">
    <name type="scientific">Natribaculum luteum</name>
    <dbReference type="NCBI Taxonomy" id="1586232"/>
    <lineage>
        <taxon>Archaea</taxon>
        <taxon>Methanobacteriati</taxon>
        <taxon>Methanobacteriota</taxon>
        <taxon>Stenosarchaea group</taxon>
        <taxon>Halobacteria</taxon>
        <taxon>Halobacteriales</taxon>
        <taxon>Natrialbaceae</taxon>
        <taxon>Natribaculum</taxon>
    </lineage>
</organism>
<reference evidence="1 2" key="1">
    <citation type="journal article" date="2014" name="Int. J. Syst. Evol. Microbiol.">
        <title>Complete genome sequence of Corynebacterium casei LMG S-19264T (=DSM 44701T), isolated from a smear-ripened cheese.</title>
        <authorList>
            <consortium name="US DOE Joint Genome Institute (JGI-PGF)"/>
            <person name="Walter F."/>
            <person name="Albersmeier A."/>
            <person name="Kalinowski J."/>
            <person name="Ruckert C."/>
        </authorList>
    </citation>
    <scope>NUCLEOTIDE SEQUENCE [LARGE SCALE GENOMIC DNA]</scope>
    <source>
        <strain evidence="1 2">IBRC-M 10912</strain>
    </source>
</reference>
<gene>
    <name evidence="1" type="ORF">ACFOZ7_06235</name>
</gene>
<dbReference type="Proteomes" id="UP001595821">
    <property type="component" value="Unassembled WGS sequence"/>
</dbReference>
<evidence type="ECO:0000313" key="1">
    <source>
        <dbReference type="EMBL" id="MFC4246594.1"/>
    </source>
</evidence>
<dbReference type="GeneID" id="71854623"/>